<evidence type="ECO:0000313" key="5">
    <source>
        <dbReference type="WBParaSite" id="EVEC_0001040001-mRNA-1"/>
    </source>
</evidence>
<accession>A0A0N4VHU9</accession>
<evidence type="ECO:0000256" key="1">
    <source>
        <dbReference type="SAM" id="SignalP"/>
    </source>
</evidence>
<feature type="chain" id="PRO_5043122981" evidence="1">
    <location>
        <begin position="17"/>
        <end position="221"/>
    </location>
</feature>
<dbReference type="SMART" id="SM00198">
    <property type="entry name" value="SCP"/>
    <property type="match status" value="1"/>
</dbReference>
<dbReference type="Proteomes" id="UP000274131">
    <property type="component" value="Unassembled WGS sequence"/>
</dbReference>
<dbReference type="EMBL" id="UXUI01010273">
    <property type="protein sequence ID" value="VDD94994.1"/>
    <property type="molecule type" value="Genomic_DNA"/>
</dbReference>
<organism evidence="5">
    <name type="scientific">Enterobius vermicularis</name>
    <name type="common">Human pinworm</name>
    <dbReference type="NCBI Taxonomy" id="51028"/>
    <lineage>
        <taxon>Eukaryota</taxon>
        <taxon>Metazoa</taxon>
        <taxon>Ecdysozoa</taxon>
        <taxon>Nematoda</taxon>
        <taxon>Chromadorea</taxon>
        <taxon>Rhabditida</taxon>
        <taxon>Spirurina</taxon>
        <taxon>Oxyuridomorpha</taxon>
        <taxon>Oxyuroidea</taxon>
        <taxon>Oxyuridae</taxon>
        <taxon>Enterobius</taxon>
    </lineage>
</organism>
<dbReference type="OrthoDB" id="5874910at2759"/>
<dbReference type="GO" id="GO:0005576">
    <property type="term" value="C:extracellular region"/>
    <property type="evidence" value="ECO:0007669"/>
    <property type="project" value="InterPro"/>
</dbReference>
<dbReference type="InterPro" id="IPR018244">
    <property type="entry name" value="Allrgn_V5/Tpx1_CS"/>
</dbReference>
<feature type="signal peptide" evidence="1">
    <location>
        <begin position="1"/>
        <end position="16"/>
    </location>
</feature>
<name>A0A0N4VHU9_ENTVE</name>
<keyword evidence="4" id="KW-1185">Reference proteome</keyword>
<dbReference type="InterPro" id="IPR035940">
    <property type="entry name" value="CAP_sf"/>
</dbReference>
<dbReference type="AlphaFoldDB" id="A0A0N4VHU9"/>
<reference evidence="5" key="1">
    <citation type="submission" date="2017-02" db="UniProtKB">
        <authorList>
            <consortium name="WormBaseParasite"/>
        </authorList>
    </citation>
    <scope>IDENTIFICATION</scope>
</reference>
<keyword evidence="1" id="KW-0732">Signal</keyword>
<sequence>MRFVALIMTLFTFTVAYEPYSCILAEIEQCSSSSSLTSELRQVVVDLHNKLRSSVALGIALMRGGQRSPSASNMNKLVYDCDLENETQEWVDKCKMSHSSDSRNASENLYMAFNYDTTAAYHLRSAIMTWFNEIHEYNVSEPNNLLTGEMFNTGIGHFTAMSWATSTRVGCGFSNHCKFVFFACRYRPTGNVLGFSIYLPGPACSRCAADKQCLLSEGLCY</sequence>
<dbReference type="Pfam" id="PF00188">
    <property type="entry name" value="CAP"/>
    <property type="match status" value="1"/>
</dbReference>
<dbReference type="WBParaSite" id="EVEC_0001040001-mRNA-1">
    <property type="protein sequence ID" value="EVEC_0001040001-mRNA-1"/>
    <property type="gene ID" value="EVEC_0001040001"/>
</dbReference>
<dbReference type="SUPFAM" id="SSF55797">
    <property type="entry name" value="PR-1-like"/>
    <property type="match status" value="1"/>
</dbReference>
<dbReference type="PROSITE" id="PS01010">
    <property type="entry name" value="CRISP_2"/>
    <property type="match status" value="1"/>
</dbReference>
<dbReference type="Gene3D" id="3.40.33.10">
    <property type="entry name" value="CAP"/>
    <property type="match status" value="1"/>
</dbReference>
<evidence type="ECO:0000313" key="4">
    <source>
        <dbReference type="Proteomes" id="UP000274131"/>
    </source>
</evidence>
<dbReference type="PANTHER" id="PTHR10334">
    <property type="entry name" value="CYSTEINE-RICH SECRETORY PROTEIN-RELATED"/>
    <property type="match status" value="1"/>
</dbReference>
<dbReference type="InterPro" id="IPR001283">
    <property type="entry name" value="CRISP-related"/>
</dbReference>
<feature type="domain" description="SCP" evidence="2">
    <location>
        <begin position="39"/>
        <end position="194"/>
    </location>
</feature>
<proteinExistence type="predicted"/>
<reference evidence="3 4" key="2">
    <citation type="submission" date="2018-10" db="EMBL/GenBank/DDBJ databases">
        <authorList>
            <consortium name="Pathogen Informatics"/>
        </authorList>
    </citation>
    <scope>NUCLEOTIDE SEQUENCE [LARGE SCALE GENOMIC DNA]</scope>
</reference>
<evidence type="ECO:0000259" key="2">
    <source>
        <dbReference type="SMART" id="SM00198"/>
    </source>
</evidence>
<dbReference type="CDD" id="cd05380">
    <property type="entry name" value="CAP_euk"/>
    <property type="match status" value="1"/>
</dbReference>
<protein>
    <submittedName>
        <fullName evidence="5">SCP domain-containing protein</fullName>
    </submittedName>
</protein>
<dbReference type="PRINTS" id="PR00838">
    <property type="entry name" value="V5ALLERGEN"/>
</dbReference>
<dbReference type="STRING" id="51028.A0A0N4VHU9"/>
<evidence type="ECO:0000313" key="3">
    <source>
        <dbReference type="EMBL" id="VDD94994.1"/>
    </source>
</evidence>
<dbReference type="InterPro" id="IPR014044">
    <property type="entry name" value="CAP_dom"/>
</dbReference>
<dbReference type="PRINTS" id="PR00837">
    <property type="entry name" value="V5TPXLIKE"/>
</dbReference>
<gene>
    <name evidence="3" type="ORF">EVEC_LOCUS9745</name>
</gene>
<dbReference type="InterPro" id="IPR002413">
    <property type="entry name" value="V5_allergen-like"/>
</dbReference>